<keyword evidence="5" id="KW-0239">DNA-directed DNA polymerase</keyword>
<reference evidence="7 8" key="1">
    <citation type="submission" date="2011-08" db="EMBL/GenBank/DDBJ databases">
        <title>The Genome Sequence of Oribacterium sp. ACB7.</title>
        <authorList>
            <consortium name="The Broad Institute Genome Sequencing Platform"/>
            <person name="Earl A."/>
            <person name="Ward D."/>
            <person name="Feldgarden M."/>
            <person name="Gevers D."/>
            <person name="Sizova M."/>
            <person name="Hazen A."/>
            <person name="Epstein S."/>
            <person name="Young S.K."/>
            <person name="Zeng Q."/>
            <person name="Gargeya S."/>
            <person name="Fitzgerald M."/>
            <person name="Haas B."/>
            <person name="Abouelleil A."/>
            <person name="Alvarado L."/>
            <person name="Arachchi H.M."/>
            <person name="Berlin A."/>
            <person name="Brown A."/>
            <person name="Chapman S.B."/>
            <person name="Chen Z."/>
            <person name="Dunbar C."/>
            <person name="Freedman E."/>
            <person name="Gearin G."/>
            <person name="Gellesch M."/>
            <person name="Goldberg J."/>
            <person name="Griggs A."/>
            <person name="Gujja S."/>
            <person name="Heiman D."/>
            <person name="Howarth C."/>
            <person name="Larson L."/>
            <person name="Lui A."/>
            <person name="MacDonald P.J.P."/>
            <person name="Montmayeur A."/>
            <person name="Murphy C."/>
            <person name="Neiman D."/>
            <person name="Pearson M."/>
            <person name="Priest M."/>
            <person name="Roberts A."/>
            <person name="Saif S."/>
            <person name="Shea T."/>
            <person name="Shenoy N."/>
            <person name="Sisk P."/>
            <person name="Stolte C."/>
            <person name="Sykes S."/>
            <person name="Wortman J."/>
            <person name="Nusbaum C."/>
            <person name="Birren B."/>
        </authorList>
    </citation>
    <scope>NUCLEOTIDE SEQUENCE [LARGE SCALE GENOMIC DNA]</scope>
    <source>
        <strain evidence="7 8">ACB7</strain>
    </source>
</reference>
<keyword evidence="4" id="KW-0227">DNA damage</keyword>
<dbReference type="Pfam" id="PF11799">
    <property type="entry name" value="IMS_C"/>
    <property type="match status" value="1"/>
</dbReference>
<dbReference type="GO" id="GO:0003887">
    <property type="term" value="F:DNA-directed DNA polymerase activity"/>
    <property type="evidence" value="ECO:0007669"/>
    <property type="project" value="UniProtKB-KW"/>
</dbReference>
<sequence>MEEKESCGIMAIDLKSFYASCECVERGLDSMDAYLVVADGGRTEKTICLAVSPALKNFGIPGRPRLFEVIERVKEINYQRKWKTEERRLVGSSCLDSDLKAYSFLALSYITAPPRMALYMEYSRRIYEIYLRFVSREDIHVYSVDEVFIDLRPYEKIYRKSAEELAAEIARTVYGEMGIVATVGLGENLYLAKVAMDILAKHLKTTEDGLRLAKLTERSYRRELWGYRPIRDFWRIGRGTAEKLESYGIYTMGDIALASLSREEKKQNQTLLYKLFGIQAEYLIDHAWGYEPCRIADIHALQAKRKSLSSGQVLPCPYDFQKGRIVAEEMAEALAYELKEKGLCTELVQLSISFDGENVGESYAGEKRKNHYGKFVPRGVHGLRHLMERSNREKEITEAILSIYDEIMDRRLSIRKLSLSFEDISPVKKEKLGQVDLFTYCREKEENEKKEEGCGKGILQERFPDREERVREASLQLMQKYGKNAVLKAYQYLDGARGRERNKQIGGHSSGI</sequence>
<evidence type="ECO:0000259" key="6">
    <source>
        <dbReference type="PROSITE" id="PS50173"/>
    </source>
</evidence>
<dbReference type="InterPro" id="IPR043128">
    <property type="entry name" value="Rev_trsase/Diguanyl_cyclase"/>
</dbReference>
<dbReference type="InterPro" id="IPR017961">
    <property type="entry name" value="DNA_pol_Y-fam_little_finger"/>
</dbReference>
<evidence type="ECO:0000256" key="4">
    <source>
        <dbReference type="ARBA" id="ARBA00022763"/>
    </source>
</evidence>
<keyword evidence="8" id="KW-1185">Reference proteome</keyword>
<comment type="similarity">
    <text evidence="1">Belongs to the DNA polymerase type-Y family.</text>
</comment>
<keyword evidence="3" id="KW-0548">Nucleotidyltransferase</keyword>
<evidence type="ECO:0000313" key="7">
    <source>
        <dbReference type="EMBL" id="EHL12942.1"/>
    </source>
</evidence>
<dbReference type="GO" id="GO:0006281">
    <property type="term" value="P:DNA repair"/>
    <property type="evidence" value="ECO:0007669"/>
    <property type="project" value="InterPro"/>
</dbReference>
<feature type="domain" description="UmuC" evidence="6">
    <location>
        <begin position="9"/>
        <end position="237"/>
    </location>
</feature>
<proteinExistence type="inferred from homology"/>
<comment type="caution">
    <text evidence="7">The sequence shown here is derived from an EMBL/GenBank/DDBJ whole genome shotgun (WGS) entry which is preliminary data.</text>
</comment>
<evidence type="ECO:0000256" key="5">
    <source>
        <dbReference type="ARBA" id="ARBA00022932"/>
    </source>
</evidence>
<dbReference type="InterPro" id="IPR043502">
    <property type="entry name" value="DNA/RNA_pol_sf"/>
</dbReference>
<keyword evidence="2" id="KW-0515">Mutator protein</keyword>
<protein>
    <recommendedName>
        <fullName evidence="6">UmuC domain-containing protein</fullName>
    </recommendedName>
</protein>
<gene>
    <name evidence="7" type="ORF">HMPREF9624_00144</name>
</gene>
<dbReference type="Proteomes" id="UP000003527">
    <property type="component" value="Unassembled WGS sequence"/>
</dbReference>
<evidence type="ECO:0000256" key="3">
    <source>
        <dbReference type="ARBA" id="ARBA00022695"/>
    </source>
</evidence>
<evidence type="ECO:0000313" key="8">
    <source>
        <dbReference type="Proteomes" id="UP000003527"/>
    </source>
</evidence>
<dbReference type="AlphaFoldDB" id="G9WTB0"/>
<dbReference type="InterPro" id="IPR050116">
    <property type="entry name" value="DNA_polymerase-Y"/>
</dbReference>
<dbReference type="Gene3D" id="1.10.150.20">
    <property type="entry name" value="5' to 3' exonuclease, C-terminal subdomain"/>
    <property type="match status" value="1"/>
</dbReference>
<dbReference type="PANTHER" id="PTHR11076">
    <property type="entry name" value="DNA REPAIR POLYMERASE UMUC / TRANSFERASE FAMILY MEMBER"/>
    <property type="match status" value="1"/>
</dbReference>
<dbReference type="PANTHER" id="PTHR11076:SF35">
    <property type="entry name" value="DNA REPAIR PROTEIN HOMOLOG YOBH"/>
    <property type="match status" value="1"/>
</dbReference>
<dbReference type="RefSeq" id="WP_009536086.1">
    <property type="nucleotide sequence ID" value="NZ_JH414504.1"/>
</dbReference>
<evidence type="ECO:0000256" key="1">
    <source>
        <dbReference type="ARBA" id="ARBA00010945"/>
    </source>
</evidence>
<keyword evidence="5" id="KW-0808">Transferase</keyword>
<dbReference type="Gene3D" id="3.30.70.270">
    <property type="match status" value="1"/>
</dbReference>
<evidence type="ECO:0000256" key="2">
    <source>
        <dbReference type="ARBA" id="ARBA00022457"/>
    </source>
</evidence>
<dbReference type="PATRIC" id="fig|796944.3.peg.854"/>
<dbReference type="InterPro" id="IPR001126">
    <property type="entry name" value="UmuC"/>
</dbReference>
<dbReference type="SUPFAM" id="SSF56672">
    <property type="entry name" value="DNA/RNA polymerases"/>
    <property type="match status" value="1"/>
</dbReference>
<dbReference type="GO" id="GO:0005829">
    <property type="term" value="C:cytosol"/>
    <property type="evidence" value="ECO:0007669"/>
    <property type="project" value="TreeGrafter"/>
</dbReference>
<dbReference type="HOGENOM" id="CLU_012348_5_1_9"/>
<dbReference type="EMBL" id="AFZD01000012">
    <property type="protein sequence ID" value="EHL12942.1"/>
    <property type="molecule type" value="Genomic_DNA"/>
</dbReference>
<name>G9WTB0_9FIRM</name>
<dbReference type="GO" id="GO:0009432">
    <property type="term" value="P:SOS response"/>
    <property type="evidence" value="ECO:0007669"/>
    <property type="project" value="TreeGrafter"/>
</dbReference>
<dbReference type="GO" id="GO:0003684">
    <property type="term" value="F:damaged DNA binding"/>
    <property type="evidence" value="ECO:0007669"/>
    <property type="project" value="InterPro"/>
</dbReference>
<accession>G9WTB0</accession>
<dbReference type="Pfam" id="PF00817">
    <property type="entry name" value="IMS"/>
    <property type="match status" value="1"/>
</dbReference>
<dbReference type="GO" id="GO:0042276">
    <property type="term" value="P:error-prone translesion synthesis"/>
    <property type="evidence" value="ECO:0007669"/>
    <property type="project" value="TreeGrafter"/>
</dbReference>
<dbReference type="PROSITE" id="PS50173">
    <property type="entry name" value="UMUC"/>
    <property type="match status" value="1"/>
</dbReference>
<organism evidence="7 8">
    <name type="scientific">Oribacterium asaccharolyticum ACB7</name>
    <dbReference type="NCBI Taxonomy" id="796944"/>
    <lineage>
        <taxon>Bacteria</taxon>
        <taxon>Bacillati</taxon>
        <taxon>Bacillota</taxon>
        <taxon>Clostridia</taxon>
        <taxon>Lachnospirales</taxon>
        <taxon>Lachnospiraceae</taxon>
        <taxon>Oribacterium</taxon>
    </lineage>
</organism>